<evidence type="ECO:0000256" key="2">
    <source>
        <dbReference type="ARBA" id="ARBA00009149"/>
    </source>
</evidence>
<dbReference type="GO" id="GO:0044780">
    <property type="term" value="P:bacterial-type flagellum assembly"/>
    <property type="evidence" value="ECO:0007669"/>
    <property type="project" value="InterPro"/>
</dbReference>
<dbReference type="PRINTS" id="PR01007">
    <property type="entry name" value="FLGHOOKFLIK"/>
</dbReference>
<feature type="region of interest" description="Disordered" evidence="4">
    <location>
        <begin position="1"/>
        <end position="148"/>
    </location>
</feature>
<feature type="compositionally biased region" description="Polar residues" evidence="4">
    <location>
        <begin position="274"/>
        <end position="283"/>
    </location>
</feature>
<reference evidence="6 7" key="1">
    <citation type="submission" date="2020-04" db="EMBL/GenBank/DDBJ databases">
        <title>Pseudoalteromonas caenipelagi sp. nov., isolated from a tidal flat.</title>
        <authorList>
            <person name="Park S."/>
            <person name="Yoon J.-H."/>
        </authorList>
    </citation>
    <scope>NUCLEOTIDE SEQUENCE [LARGE SCALE GENOMIC DNA]</scope>
    <source>
        <strain evidence="6 7">JBTF-M23</strain>
    </source>
</reference>
<feature type="compositionally biased region" description="Basic and acidic residues" evidence="4">
    <location>
        <begin position="307"/>
        <end position="318"/>
    </location>
</feature>
<keyword evidence="3" id="KW-1005">Bacterial flagellum biogenesis</keyword>
<feature type="region of interest" description="Disordered" evidence="4">
    <location>
        <begin position="160"/>
        <end position="297"/>
    </location>
</feature>
<dbReference type="InterPro" id="IPR038610">
    <property type="entry name" value="FliK-like_C_sf"/>
</dbReference>
<evidence type="ECO:0000313" key="7">
    <source>
        <dbReference type="Proteomes" id="UP000586305"/>
    </source>
</evidence>
<dbReference type="Gene3D" id="3.30.750.140">
    <property type="match status" value="1"/>
</dbReference>
<dbReference type="InterPro" id="IPR001635">
    <property type="entry name" value="Flag_hook_Flik"/>
</dbReference>
<dbReference type="InterPro" id="IPR021136">
    <property type="entry name" value="Flagellar_hook_control-like_C"/>
</dbReference>
<evidence type="ECO:0000259" key="5">
    <source>
        <dbReference type="Pfam" id="PF02120"/>
    </source>
</evidence>
<feature type="region of interest" description="Disordered" evidence="4">
    <location>
        <begin position="606"/>
        <end position="659"/>
    </location>
</feature>
<gene>
    <name evidence="6" type="ORF">HG263_09700</name>
</gene>
<evidence type="ECO:0000313" key="6">
    <source>
        <dbReference type="EMBL" id="NOU50805.1"/>
    </source>
</evidence>
<feature type="compositionally biased region" description="Polar residues" evidence="4">
    <location>
        <begin position="1"/>
        <end position="36"/>
    </location>
</feature>
<dbReference type="Proteomes" id="UP000586305">
    <property type="component" value="Unassembled WGS sequence"/>
</dbReference>
<keyword evidence="7" id="KW-1185">Reference proteome</keyword>
<feature type="compositionally biased region" description="Polar residues" evidence="4">
    <location>
        <begin position="123"/>
        <end position="148"/>
    </location>
</feature>
<feature type="region of interest" description="Disordered" evidence="4">
    <location>
        <begin position="303"/>
        <end position="322"/>
    </location>
</feature>
<evidence type="ECO:0000256" key="1">
    <source>
        <dbReference type="ARBA" id="ARBA00003944"/>
    </source>
</evidence>
<protein>
    <recommendedName>
        <fullName evidence="5">Flagellar hook-length control protein-like C-terminal domain-containing protein</fullName>
    </recommendedName>
</protein>
<feature type="compositionally biased region" description="Polar residues" evidence="4">
    <location>
        <begin position="52"/>
        <end position="66"/>
    </location>
</feature>
<sequence>MLNVTFNNTKVSGSDASSFDSMNTQSEGASNESTSFLFALKQLTEQAEADEQNTPSDTDITTQNEQLSKELIVQEQQTVSDDHATATATSEEDAESSAQADTELSDQTNPPSPKSADDLLAQINASNQQKATVTVHDSTNSNEQGSVYTNALQALNKLSGKSTTSVDDAQPVDSSKVQNSSKLNASEILADSTAEKDAKSADKEEVAKAKLTEQPLNEEKPKQVTQTAQQDKADVLKGKINQFADNKEGKVETPQPKSPLTSEWGNLNEEQESSADGTSLQNDKTNKAASELGKKNELAKQISELVKQADSRPSKEHVGVPIIDEQTAEQVLQQKLTSLTPSERSALQKGLQQLVNEGKATPMAERALEQLKALEQKQAYIDKPQSISVDRATASASVVVNKTATYNSTKVDKDTLKNDARSSLKAVGASDVEKGLGAQTKQDAANSVASLAQSMPSPQVEQLFKAIVTPQATANSPQSQVSEFVQYMQQLEEAPQSIQHQQSHASTQKVQVDAQMLQAVNIARNDAAKMLQEKVSMMLNLNNQEAEIRLDPRELGMMQIRIRTDAEQAQVNFVVQNQQAKDLLEQSMPKLREMLAEQGIELGQSNIEYGDGSQGEQGFGSEQQHGSKTGLSAQSEDEQNSDNTTERTLNDGSSIDYYA</sequence>
<dbReference type="CDD" id="cd17470">
    <property type="entry name" value="T3SS_Flik_C"/>
    <property type="match status" value="1"/>
</dbReference>
<dbReference type="GO" id="GO:0009424">
    <property type="term" value="C:bacterial-type flagellum hook"/>
    <property type="evidence" value="ECO:0007669"/>
    <property type="project" value="InterPro"/>
</dbReference>
<name>A0A849VCM4_9GAMM</name>
<feature type="compositionally biased region" description="Polar residues" evidence="4">
    <location>
        <begin position="160"/>
        <end position="184"/>
    </location>
</feature>
<evidence type="ECO:0000256" key="3">
    <source>
        <dbReference type="ARBA" id="ARBA00022795"/>
    </source>
</evidence>
<dbReference type="PANTHER" id="PTHR37533:SF2">
    <property type="entry name" value="FLAGELLAR HOOK-LENGTH CONTROL PROTEIN"/>
    <property type="match status" value="1"/>
</dbReference>
<comment type="similarity">
    <text evidence="2">Belongs to the FliK family.</text>
</comment>
<comment type="function">
    <text evidence="1">Controls the length of the flagellar hook.</text>
</comment>
<dbReference type="AlphaFoldDB" id="A0A849VCM4"/>
<feature type="compositionally biased region" description="Basic and acidic residues" evidence="4">
    <location>
        <begin position="193"/>
        <end position="222"/>
    </location>
</feature>
<accession>A0A849VCM4</accession>
<dbReference type="InterPro" id="IPR052563">
    <property type="entry name" value="FliK"/>
</dbReference>
<dbReference type="PANTHER" id="PTHR37533">
    <property type="entry name" value="FLAGELLAR HOOK-LENGTH CONTROL PROTEIN"/>
    <property type="match status" value="1"/>
</dbReference>
<dbReference type="Pfam" id="PF02120">
    <property type="entry name" value="Flg_hook"/>
    <property type="match status" value="1"/>
</dbReference>
<organism evidence="6 7">
    <name type="scientific">Pseudoalteromonas caenipelagi</name>
    <dbReference type="NCBI Taxonomy" id="2726988"/>
    <lineage>
        <taxon>Bacteria</taxon>
        <taxon>Pseudomonadati</taxon>
        <taxon>Pseudomonadota</taxon>
        <taxon>Gammaproteobacteria</taxon>
        <taxon>Alteromonadales</taxon>
        <taxon>Pseudoalteromonadaceae</taxon>
        <taxon>Pseudoalteromonas</taxon>
    </lineage>
</organism>
<feature type="domain" description="Flagellar hook-length control protein-like C-terminal" evidence="5">
    <location>
        <begin position="533"/>
        <end position="615"/>
    </location>
</feature>
<dbReference type="EMBL" id="JABBPG010000003">
    <property type="protein sequence ID" value="NOU50805.1"/>
    <property type="molecule type" value="Genomic_DNA"/>
</dbReference>
<evidence type="ECO:0000256" key="4">
    <source>
        <dbReference type="SAM" id="MobiDB-lite"/>
    </source>
</evidence>
<comment type="caution">
    <text evidence="6">The sequence shown here is derived from an EMBL/GenBank/DDBJ whole genome shotgun (WGS) entry which is preliminary data.</text>
</comment>
<proteinExistence type="inferred from homology"/>
<dbReference type="RefSeq" id="WP_171625882.1">
    <property type="nucleotide sequence ID" value="NZ_JABBPG010000003.1"/>
</dbReference>